<dbReference type="EMBL" id="MBFS01000293">
    <property type="protein sequence ID" value="PVV02972.1"/>
    <property type="molecule type" value="Genomic_DNA"/>
</dbReference>
<dbReference type="SUPFAM" id="SSF46689">
    <property type="entry name" value="Homeodomain-like"/>
    <property type="match status" value="1"/>
</dbReference>
<evidence type="ECO:0000256" key="5">
    <source>
        <dbReference type="PROSITE-ProRule" id="PRU00108"/>
    </source>
</evidence>
<evidence type="ECO:0000256" key="1">
    <source>
        <dbReference type="ARBA" id="ARBA00004123"/>
    </source>
</evidence>
<dbReference type="PROSITE" id="PS50071">
    <property type="entry name" value="HOMEOBOX_2"/>
    <property type="match status" value="1"/>
</dbReference>
<evidence type="ECO:0000256" key="4">
    <source>
        <dbReference type="ARBA" id="ARBA00023242"/>
    </source>
</evidence>
<dbReference type="InterPro" id="IPR051306">
    <property type="entry name" value="Homeobox_regulator"/>
</dbReference>
<comment type="caution">
    <text evidence="9">The sequence shown here is derived from an EMBL/GenBank/DDBJ whole genome shotgun (WGS) entry which is preliminary data.</text>
</comment>
<dbReference type="SMART" id="SM00389">
    <property type="entry name" value="HOX"/>
    <property type="match status" value="1"/>
</dbReference>
<keyword evidence="2 5" id="KW-0238">DNA-binding</keyword>
<dbReference type="PANTHER" id="PTHR46123:SF4">
    <property type="entry name" value="MIX-TYPE HOMEOBOX GENE 1-RELATED"/>
    <property type="match status" value="1"/>
</dbReference>
<feature type="compositionally biased region" description="Polar residues" evidence="7">
    <location>
        <begin position="257"/>
        <end position="281"/>
    </location>
</feature>
<dbReference type="AlphaFoldDB" id="A0A2T9ZEJ4"/>
<dbReference type="InterPro" id="IPR009057">
    <property type="entry name" value="Homeodomain-like_sf"/>
</dbReference>
<dbReference type="GO" id="GO:0000981">
    <property type="term" value="F:DNA-binding transcription factor activity, RNA polymerase II-specific"/>
    <property type="evidence" value="ECO:0007669"/>
    <property type="project" value="TreeGrafter"/>
</dbReference>
<keyword evidence="10" id="KW-1185">Reference proteome</keyword>
<dbReference type="CDD" id="cd00086">
    <property type="entry name" value="homeodomain"/>
    <property type="match status" value="1"/>
</dbReference>
<protein>
    <recommendedName>
        <fullName evidence="8">Homeobox domain-containing protein</fullName>
    </recommendedName>
</protein>
<evidence type="ECO:0000259" key="8">
    <source>
        <dbReference type="PROSITE" id="PS50071"/>
    </source>
</evidence>
<dbReference type="STRING" id="133381.A0A2T9ZEJ4"/>
<dbReference type="Gene3D" id="1.10.10.60">
    <property type="entry name" value="Homeodomain-like"/>
    <property type="match status" value="1"/>
</dbReference>
<accession>A0A2T9ZEJ4</accession>
<evidence type="ECO:0000313" key="10">
    <source>
        <dbReference type="Proteomes" id="UP000245609"/>
    </source>
</evidence>
<comment type="subcellular location">
    <subcellularLocation>
        <location evidence="1 5 6">Nucleus</location>
    </subcellularLocation>
</comment>
<keyword evidence="3 5" id="KW-0371">Homeobox</keyword>
<evidence type="ECO:0000256" key="2">
    <source>
        <dbReference type="ARBA" id="ARBA00023125"/>
    </source>
</evidence>
<dbReference type="Proteomes" id="UP000245609">
    <property type="component" value="Unassembled WGS sequence"/>
</dbReference>
<dbReference type="GO" id="GO:0005634">
    <property type="term" value="C:nucleus"/>
    <property type="evidence" value="ECO:0007669"/>
    <property type="project" value="UniProtKB-SubCell"/>
</dbReference>
<dbReference type="GO" id="GO:0000977">
    <property type="term" value="F:RNA polymerase II transcription regulatory region sequence-specific DNA binding"/>
    <property type="evidence" value="ECO:0007669"/>
    <property type="project" value="TreeGrafter"/>
</dbReference>
<feature type="compositionally biased region" description="Polar residues" evidence="7">
    <location>
        <begin position="227"/>
        <end position="240"/>
    </location>
</feature>
<evidence type="ECO:0000256" key="7">
    <source>
        <dbReference type="SAM" id="MobiDB-lite"/>
    </source>
</evidence>
<dbReference type="OrthoDB" id="5600101at2759"/>
<dbReference type="PANTHER" id="PTHR46123">
    <property type="entry name" value="MIX-TYPE HOMEOBOX GENE 1-RELATED"/>
    <property type="match status" value="1"/>
</dbReference>
<feature type="compositionally biased region" description="Basic and acidic residues" evidence="7">
    <location>
        <begin position="241"/>
        <end position="255"/>
    </location>
</feature>
<gene>
    <name evidence="9" type="ORF">BB560_002558</name>
</gene>
<feature type="compositionally biased region" description="Polar residues" evidence="7">
    <location>
        <begin position="288"/>
        <end position="299"/>
    </location>
</feature>
<feature type="region of interest" description="Disordered" evidence="7">
    <location>
        <begin position="215"/>
        <end position="300"/>
    </location>
</feature>
<dbReference type="InterPro" id="IPR001356">
    <property type="entry name" value="HD"/>
</dbReference>
<proteinExistence type="predicted"/>
<reference evidence="9 10" key="1">
    <citation type="journal article" date="2018" name="MBio">
        <title>Comparative Genomics Reveals the Core Gene Toolbox for the Fungus-Insect Symbiosis.</title>
        <authorList>
            <person name="Wang Y."/>
            <person name="Stata M."/>
            <person name="Wang W."/>
            <person name="Stajich J.E."/>
            <person name="White M.M."/>
            <person name="Moncalvo J.M."/>
        </authorList>
    </citation>
    <scope>NUCLEOTIDE SEQUENCE [LARGE SCALE GENOMIC DNA]</scope>
    <source>
        <strain evidence="9 10">SC-DP-2</strain>
    </source>
</reference>
<evidence type="ECO:0000313" key="9">
    <source>
        <dbReference type="EMBL" id="PVV02972.1"/>
    </source>
</evidence>
<feature type="domain" description="Homeobox" evidence="8">
    <location>
        <begin position="158"/>
        <end position="218"/>
    </location>
</feature>
<organism evidence="9 10">
    <name type="scientific">Smittium megazygosporum</name>
    <dbReference type="NCBI Taxonomy" id="133381"/>
    <lineage>
        <taxon>Eukaryota</taxon>
        <taxon>Fungi</taxon>
        <taxon>Fungi incertae sedis</taxon>
        <taxon>Zoopagomycota</taxon>
        <taxon>Kickxellomycotina</taxon>
        <taxon>Harpellomycetes</taxon>
        <taxon>Harpellales</taxon>
        <taxon>Legeriomycetaceae</taxon>
        <taxon>Smittium</taxon>
    </lineage>
</organism>
<dbReference type="Pfam" id="PF00046">
    <property type="entry name" value="Homeodomain"/>
    <property type="match status" value="1"/>
</dbReference>
<evidence type="ECO:0000256" key="3">
    <source>
        <dbReference type="ARBA" id="ARBA00023155"/>
    </source>
</evidence>
<sequence length="549" mass="63545">MSLSSTSVEYNNNIYHLYDTYRRPAQYSLNPVNPQQKYSSSSDLMDSHKRYAHSFSRNSISGHEKFGSKPRLDYRHSSFDEAYASRTQLSPIRHTTNLVSPRYSKAVPYANSRQMYYRNPPSQSFYNTQLPPRHYPKHNSQGSFFNLIIPQRVPVYNFTFKQQRRRHNKSEIEILEAAFAVNSLPSKEEKQRICNLTGLTQKNVQIWFQNKRQAVKRKNSEMEKKSQSPNHYSHTSSFQSRHQDSNSELNREFKFNHISTSNSLTSPSEHSYSSSLRNNAPRNEKVSPVNTRSINSMHSTPYLETHEYSISSKPEPTTLSLPNKNSTEIKPMSYSADNVEHSNKHKSYTDDFSKYSSVRPSPSTAKSYFGSEKIGCDSPIIRSMRSSIDHFEPSYPPRNSGHNGILGRDIAETSIEPCYKSNYHSLRGKNDYFMEHQDYSYHASVDEYNYGYDLQSAPPRTDGLGDNNNNNKSFPVKHLSYGHKLKDIYKNSTPISDFRSPESVMETKIEKDRNPVSNSQHCFTEENQMIREERLELPPIRAAFPQIFK</sequence>
<keyword evidence="4 5" id="KW-0539">Nucleus</keyword>
<name>A0A2T9ZEJ4_9FUNG</name>
<evidence type="ECO:0000256" key="6">
    <source>
        <dbReference type="RuleBase" id="RU000682"/>
    </source>
</evidence>
<feature type="DNA-binding region" description="Homeobox" evidence="5">
    <location>
        <begin position="160"/>
        <end position="219"/>
    </location>
</feature>